<gene>
    <name evidence="3" type="ORF">EW146_g3925</name>
</gene>
<dbReference type="AlphaFoldDB" id="A0A4S4LX47"/>
<feature type="compositionally biased region" description="Polar residues" evidence="1">
    <location>
        <begin position="204"/>
        <end position="223"/>
    </location>
</feature>
<feature type="compositionally biased region" description="Polar residues" evidence="1">
    <location>
        <begin position="149"/>
        <end position="164"/>
    </location>
</feature>
<evidence type="ECO:0000313" key="3">
    <source>
        <dbReference type="EMBL" id="THH16757.1"/>
    </source>
</evidence>
<keyword evidence="2" id="KW-0472">Membrane</keyword>
<organism evidence="3 4">
    <name type="scientific">Bondarzewia mesenterica</name>
    <dbReference type="NCBI Taxonomy" id="1095465"/>
    <lineage>
        <taxon>Eukaryota</taxon>
        <taxon>Fungi</taxon>
        <taxon>Dikarya</taxon>
        <taxon>Basidiomycota</taxon>
        <taxon>Agaricomycotina</taxon>
        <taxon>Agaricomycetes</taxon>
        <taxon>Russulales</taxon>
        <taxon>Bondarzewiaceae</taxon>
        <taxon>Bondarzewia</taxon>
    </lineage>
</organism>
<dbReference type="Proteomes" id="UP000310158">
    <property type="component" value="Unassembled WGS sequence"/>
</dbReference>
<name>A0A4S4LX47_9AGAM</name>
<feature type="compositionally biased region" description="Low complexity" evidence="1">
    <location>
        <begin position="302"/>
        <end position="314"/>
    </location>
</feature>
<evidence type="ECO:0000256" key="2">
    <source>
        <dbReference type="SAM" id="Phobius"/>
    </source>
</evidence>
<feature type="compositionally biased region" description="Low complexity" evidence="1">
    <location>
        <begin position="173"/>
        <end position="199"/>
    </location>
</feature>
<feature type="region of interest" description="Disordered" evidence="1">
    <location>
        <begin position="1"/>
        <end position="22"/>
    </location>
</feature>
<feature type="region of interest" description="Disordered" evidence="1">
    <location>
        <begin position="333"/>
        <end position="386"/>
    </location>
</feature>
<keyword evidence="4" id="KW-1185">Reference proteome</keyword>
<dbReference type="EMBL" id="SGPL01000143">
    <property type="protein sequence ID" value="THH16757.1"/>
    <property type="molecule type" value="Genomic_DNA"/>
</dbReference>
<evidence type="ECO:0000256" key="1">
    <source>
        <dbReference type="SAM" id="MobiDB-lite"/>
    </source>
</evidence>
<comment type="caution">
    <text evidence="3">The sequence shown here is derived from an EMBL/GenBank/DDBJ whole genome shotgun (WGS) entry which is preliminary data.</text>
</comment>
<feature type="region of interest" description="Disordered" evidence="1">
    <location>
        <begin position="302"/>
        <end position="321"/>
    </location>
</feature>
<keyword evidence="2" id="KW-1133">Transmembrane helix</keyword>
<feature type="transmembrane region" description="Helical" evidence="2">
    <location>
        <begin position="25"/>
        <end position="46"/>
    </location>
</feature>
<proteinExistence type="predicted"/>
<feature type="compositionally biased region" description="Low complexity" evidence="1">
    <location>
        <begin position="341"/>
        <end position="356"/>
    </location>
</feature>
<dbReference type="OrthoDB" id="3270653at2759"/>
<accession>A0A4S4LX47</accession>
<keyword evidence="2" id="KW-0812">Transmembrane</keyword>
<protein>
    <submittedName>
        <fullName evidence="3">Uncharacterized protein</fullName>
    </submittedName>
</protein>
<sequence length="386" mass="41375">MYNTPIHTLHHESRADNTSSKNSRATTIAIAVVVSVCGIAIILFLWRGIVRHIRRSKPAPLPPVQPLVHQREHQLAAFTEQKEGSRHSTWNMSSVASRSHLNPIASDTSLLPPGDPRHGPIRQSSFQTETADGSEDLADGASLPHPNPSFYSPSPHNSESTASLESAGETGDPSAFSTSPSSSSALSPSTSASSSQPFARPHPRSQSRPFSLLSTATSHSGSRMTVIRGAPHGPHSNVQIVLPAPLAPEVYPYMVAEDVNGRKVVIDGEGGSDRTSQYGLTDSYPVETLPTRLPLRVLRHSTSSSMYSESTTATRHPPVPRIPSVYSQEILHSDKSLPAVSSQELTTSSRSSFHPSDSPRKLQKRRSASSPGQHALPQEVKASGGS</sequence>
<feature type="compositionally biased region" description="Polar residues" evidence="1">
    <location>
        <begin position="122"/>
        <end position="131"/>
    </location>
</feature>
<reference evidence="3 4" key="1">
    <citation type="submission" date="2019-02" db="EMBL/GenBank/DDBJ databases">
        <title>Genome sequencing of the rare red list fungi Bondarzewia mesenterica.</title>
        <authorList>
            <person name="Buettner E."/>
            <person name="Kellner H."/>
        </authorList>
    </citation>
    <scope>NUCLEOTIDE SEQUENCE [LARGE SCALE GENOMIC DNA]</scope>
    <source>
        <strain evidence="3 4">DSM 108281</strain>
    </source>
</reference>
<feature type="region of interest" description="Disordered" evidence="1">
    <location>
        <begin position="104"/>
        <end position="235"/>
    </location>
</feature>
<evidence type="ECO:0000313" key="4">
    <source>
        <dbReference type="Proteomes" id="UP000310158"/>
    </source>
</evidence>